<protein>
    <recommendedName>
        <fullName evidence="3">mevalonate kinase</fullName>
        <ecNumber evidence="3">2.7.1.36</ecNumber>
    </recommendedName>
</protein>
<proteinExistence type="inferred from homology"/>
<dbReference type="InterPro" id="IPR013750">
    <property type="entry name" value="GHMP_kinase_C_dom"/>
</dbReference>
<evidence type="ECO:0000256" key="4">
    <source>
        <dbReference type="ARBA" id="ARBA00022516"/>
    </source>
</evidence>
<dbReference type="GO" id="GO:0004496">
    <property type="term" value="F:mevalonate kinase activity"/>
    <property type="evidence" value="ECO:0007669"/>
    <property type="project" value="UniProtKB-EC"/>
</dbReference>
<dbReference type="InterPro" id="IPR006204">
    <property type="entry name" value="GHMP_kinase_N_dom"/>
</dbReference>
<evidence type="ECO:0000256" key="5">
    <source>
        <dbReference type="ARBA" id="ARBA00022679"/>
    </source>
</evidence>
<comment type="similarity">
    <text evidence="2">Belongs to the GHMP kinase family. Mevalonate kinase subfamily.</text>
</comment>
<dbReference type="PROSITE" id="PS00627">
    <property type="entry name" value="GHMP_KINASES_ATP"/>
    <property type="match status" value="1"/>
</dbReference>
<dbReference type="PRINTS" id="PR00959">
    <property type="entry name" value="MEVGALKINASE"/>
</dbReference>
<dbReference type="GO" id="GO:0005829">
    <property type="term" value="C:cytosol"/>
    <property type="evidence" value="ECO:0007669"/>
    <property type="project" value="TreeGrafter"/>
</dbReference>
<evidence type="ECO:0000256" key="1">
    <source>
        <dbReference type="ARBA" id="ARBA00004496"/>
    </source>
</evidence>
<dbReference type="GO" id="GO:0019287">
    <property type="term" value="P:isopentenyl diphosphate biosynthetic process, mevalonate pathway"/>
    <property type="evidence" value="ECO:0007669"/>
    <property type="project" value="TreeGrafter"/>
</dbReference>
<keyword evidence="4" id="KW-0444">Lipid biosynthesis</keyword>
<dbReference type="SUPFAM" id="SSF54211">
    <property type="entry name" value="Ribosomal protein S5 domain 2-like"/>
    <property type="match status" value="1"/>
</dbReference>
<evidence type="ECO:0000256" key="2">
    <source>
        <dbReference type="ARBA" id="ARBA00006495"/>
    </source>
</evidence>
<name>A0A1F6CP11_HANXR</name>
<sequence length="359" mass="39182">MPPPRTFLCTAPGRAGIIGNPTDMYGGTVISCSTAERAAVLIEPANRMTFEVAGRRFTVRTPRDLALDGSYFDVAKAVMDFLDIPGGACRIRWACDVPFAAGLSSSSAMIVALMNALLAFLGRSCHRFQLAEMARHIDLHYMGILCGYQDSYMCTFGGLNYMDFREKEFYRSIGEEPYGTVESLTPYVKELPFVLAHTGVRRISGTVHKPIRERWLEGDPDVRQGYLRISHLARVGKRALMEEDWDLLAELMTENHEIQRDFGGSGPENERLIEAALEGGALGAKLAGAGGGGTIIALCPDPETRKRTVAALKRAGASRILFPKPAPGVTVTPIEDTGAIREAEAELKRREAGADIDKT</sequence>
<dbReference type="InterPro" id="IPR020568">
    <property type="entry name" value="Ribosomal_Su5_D2-typ_SF"/>
</dbReference>
<feature type="domain" description="GHMP kinase C-terminal" evidence="11">
    <location>
        <begin position="238"/>
        <end position="316"/>
    </location>
</feature>
<dbReference type="Pfam" id="PF08544">
    <property type="entry name" value="GHMP_kinases_C"/>
    <property type="match status" value="1"/>
</dbReference>
<keyword evidence="9" id="KW-0443">Lipid metabolism</keyword>
<dbReference type="PANTHER" id="PTHR43290:SF1">
    <property type="entry name" value="GLUCURONOKINASE 1-RELATED"/>
    <property type="match status" value="1"/>
</dbReference>
<dbReference type="InterPro" id="IPR006203">
    <property type="entry name" value="GHMP_knse_ATP-bd_CS"/>
</dbReference>
<dbReference type="Pfam" id="PF00288">
    <property type="entry name" value="GHMP_kinases_N"/>
    <property type="match status" value="1"/>
</dbReference>
<evidence type="ECO:0000256" key="9">
    <source>
        <dbReference type="ARBA" id="ARBA00023098"/>
    </source>
</evidence>
<dbReference type="SUPFAM" id="SSF55060">
    <property type="entry name" value="GHMP Kinase, C-terminal domain"/>
    <property type="match status" value="1"/>
</dbReference>
<accession>A0A1F6CP11</accession>
<keyword evidence="5" id="KW-0808">Transferase</keyword>
<keyword evidence="6" id="KW-0547">Nucleotide-binding</keyword>
<dbReference type="EC" id="2.7.1.36" evidence="3"/>
<dbReference type="GO" id="GO:0005524">
    <property type="term" value="F:ATP binding"/>
    <property type="evidence" value="ECO:0007669"/>
    <property type="project" value="UniProtKB-KW"/>
</dbReference>
<gene>
    <name evidence="12" type="ORF">A3F84_17475</name>
</gene>
<comment type="subcellular location">
    <subcellularLocation>
        <location evidence="1">Cytoplasm</location>
    </subcellularLocation>
</comment>
<keyword evidence="7" id="KW-0418">Kinase</keyword>
<dbReference type="Proteomes" id="UP000178606">
    <property type="component" value="Unassembled WGS sequence"/>
</dbReference>
<evidence type="ECO:0000256" key="3">
    <source>
        <dbReference type="ARBA" id="ARBA00012103"/>
    </source>
</evidence>
<evidence type="ECO:0000313" key="12">
    <source>
        <dbReference type="EMBL" id="OGG50810.1"/>
    </source>
</evidence>
<keyword evidence="8" id="KW-0067">ATP-binding</keyword>
<evidence type="ECO:0000313" key="13">
    <source>
        <dbReference type="Proteomes" id="UP000178606"/>
    </source>
</evidence>
<comment type="caution">
    <text evidence="12">The sequence shown here is derived from an EMBL/GenBank/DDBJ whole genome shotgun (WGS) entry which is preliminary data.</text>
</comment>
<dbReference type="PANTHER" id="PTHR43290">
    <property type="entry name" value="MEVALONATE KINASE"/>
    <property type="match status" value="1"/>
</dbReference>
<organism evidence="12 13">
    <name type="scientific">Handelsmanbacteria sp. (strain RIFCSPLOWO2_12_FULL_64_10)</name>
    <dbReference type="NCBI Taxonomy" id="1817868"/>
    <lineage>
        <taxon>Bacteria</taxon>
        <taxon>Candidatus Handelsmaniibacteriota</taxon>
    </lineage>
</organism>
<evidence type="ECO:0000259" key="11">
    <source>
        <dbReference type="Pfam" id="PF08544"/>
    </source>
</evidence>
<dbReference type="Gene3D" id="3.30.230.120">
    <property type="match status" value="1"/>
</dbReference>
<evidence type="ECO:0000256" key="8">
    <source>
        <dbReference type="ARBA" id="ARBA00022840"/>
    </source>
</evidence>
<evidence type="ECO:0000256" key="6">
    <source>
        <dbReference type="ARBA" id="ARBA00022741"/>
    </source>
</evidence>
<feature type="domain" description="GHMP kinase N-terminal" evidence="10">
    <location>
        <begin position="75"/>
        <end position="158"/>
    </location>
</feature>
<dbReference type="InterPro" id="IPR006205">
    <property type="entry name" value="Mev_gal_kin"/>
</dbReference>
<dbReference type="AlphaFoldDB" id="A0A1F6CP11"/>
<evidence type="ECO:0000259" key="10">
    <source>
        <dbReference type="Pfam" id="PF00288"/>
    </source>
</evidence>
<dbReference type="EMBL" id="MFKF01000200">
    <property type="protein sequence ID" value="OGG50810.1"/>
    <property type="molecule type" value="Genomic_DNA"/>
</dbReference>
<dbReference type="InterPro" id="IPR036554">
    <property type="entry name" value="GHMP_kinase_C_sf"/>
</dbReference>
<reference evidence="12 13" key="1">
    <citation type="journal article" date="2016" name="Nat. Commun.">
        <title>Thousands of microbial genomes shed light on interconnected biogeochemical processes in an aquifer system.</title>
        <authorList>
            <person name="Anantharaman K."/>
            <person name="Brown C.T."/>
            <person name="Hug L.A."/>
            <person name="Sharon I."/>
            <person name="Castelle C.J."/>
            <person name="Probst A.J."/>
            <person name="Thomas B.C."/>
            <person name="Singh A."/>
            <person name="Wilkins M.J."/>
            <person name="Karaoz U."/>
            <person name="Brodie E.L."/>
            <person name="Williams K.H."/>
            <person name="Hubbard S.S."/>
            <person name="Banfield J.F."/>
        </authorList>
    </citation>
    <scope>NUCLEOTIDE SEQUENCE [LARGE SCALE GENOMIC DNA]</scope>
    <source>
        <strain evidence="13">RIFCSPLOWO2_12_FULL_64_10</strain>
    </source>
</reference>
<evidence type="ECO:0000256" key="7">
    <source>
        <dbReference type="ARBA" id="ARBA00022777"/>
    </source>
</evidence>